<dbReference type="InterPro" id="IPR002052">
    <property type="entry name" value="DNA_methylase_N6_adenine_CS"/>
</dbReference>
<dbReference type="EMBL" id="DSAY01000111">
    <property type="protein sequence ID" value="HDP15348.1"/>
    <property type="molecule type" value="Genomic_DNA"/>
</dbReference>
<comment type="caution">
    <text evidence="2">The sequence shown here is derived from an EMBL/GenBank/DDBJ whole genome shotgun (WGS) entry which is preliminary data.</text>
</comment>
<dbReference type="InterPro" id="IPR029063">
    <property type="entry name" value="SAM-dependent_MTases_sf"/>
</dbReference>
<dbReference type="InterPro" id="IPR009537">
    <property type="entry name" value="DUF1156"/>
</dbReference>
<feature type="domain" description="DUF1156" evidence="1">
    <location>
        <begin position="11"/>
        <end position="67"/>
    </location>
</feature>
<organism evidence="2">
    <name type="scientific">Thermofilum adornatum</name>
    <dbReference type="NCBI Taxonomy" id="1365176"/>
    <lineage>
        <taxon>Archaea</taxon>
        <taxon>Thermoproteota</taxon>
        <taxon>Thermoprotei</taxon>
        <taxon>Thermofilales</taxon>
        <taxon>Thermofilaceae</taxon>
        <taxon>Thermofilum</taxon>
    </lineage>
</organism>
<dbReference type="PIRSF" id="PIRSF009427">
    <property type="entry name" value="UCP009427_DNAmts"/>
    <property type="match status" value="1"/>
</dbReference>
<accession>A0A7C1GCQ9</accession>
<dbReference type="Pfam" id="PF06634">
    <property type="entry name" value="DUF1156"/>
    <property type="match status" value="1"/>
</dbReference>
<protein>
    <submittedName>
        <fullName evidence="2">DUF1156 domain-containing protein</fullName>
    </submittedName>
</protein>
<evidence type="ECO:0000313" key="2">
    <source>
        <dbReference type="EMBL" id="HDP15348.1"/>
    </source>
</evidence>
<evidence type="ECO:0000259" key="1">
    <source>
        <dbReference type="Pfam" id="PF06634"/>
    </source>
</evidence>
<sequence length="1011" mass="115330">MMSSFLESPKFPVDIVNQAAEKEKKGGGRPEHWEMVFWWTRKPLASARAVLAAAALPPDIDVRRFVTEVLRAKDGRKGKVENVPHRENPSPSPEWRERFAKMKVLDPFAGFGSIPLEAMRLGFGEVVAVELLPTAYVFLKAVLEYPKWAAERGLEDQLVRDVEKWGKWVTEQLAGDPDIKELYNPDVAVYIGTWEVKCPHCGKYTPLIGNWWLARVSKGSSKETEEEEKEGAKKKIFSRLAWMDWENWAIKIVDLNKELKTSQIRAKVNSKQGYVELEGSKRTVRKPNIYAKRKIATCLHCGNQIRYISLKTGKHSIEKPKDKETEWYVKHALKQWNKLLEDYLSGKIDLEKLLQSPARPTFLTKVKIKEGDLEFEPAIKQDTEKLWKALEKLRKIWNDPDIPMEQISPYSVRYLFPILYGFDKWFKLFNPRQLLTLVKLVKLVREAGKKIEEEKLREGWNSKYAFAYAEAIITYLTIASIRTVNFNSVINTWYSGSFLTNKVQSSLSFRGIAMTWNWCDINVFYEEGNQYSFPGNINSIIRGLKYLLLCASNGTRRVRVLNDDATLLANLENEKFQMIVSDPPYRDDVPYVELSDFHYVWLKRALSDVSDRKLVPRFLGEAFFKPIGATFREIRTQWEEFAPREVGLNIGRLKYFKGREASDEEARNYFIELLYRSFLSMRRVLKDDGMLVTYYAHTDPEAWEELISAGWRAGFRVTTAFPVSTESAQRVTARGKAALDTSIVVVWRPGVRGEALWDEVYRDALVAAEERALELLRAGRSGVDLFVGTLAATLSAVTSHERIIGVDDVGGFVREHAYPAAARGLARAVSRFVGGSEAGEEVRDAGALFYMLAKVLLPRSDKARRRAMDRSTVHIIGFGTGLDDKELTSMKIVEKVDGEFRLLEPRGEERGELVELLRARGLDPSRPVLRSAVDALHLLEYYAATLDIKGFREQYEKLRSINAVLVDEALRLARVFSGRLVPSVDPERRLCERVLSYVSGAGTLEGWLGGA</sequence>
<dbReference type="PROSITE" id="PS00092">
    <property type="entry name" value="N6_MTASE"/>
    <property type="match status" value="1"/>
</dbReference>
<name>A0A7C1GCQ9_9CREN</name>
<dbReference type="GO" id="GO:0032259">
    <property type="term" value="P:methylation"/>
    <property type="evidence" value="ECO:0007669"/>
    <property type="project" value="InterPro"/>
</dbReference>
<dbReference type="GO" id="GO:0008168">
    <property type="term" value="F:methyltransferase activity"/>
    <property type="evidence" value="ECO:0007669"/>
    <property type="project" value="InterPro"/>
</dbReference>
<dbReference type="AlphaFoldDB" id="A0A7C1GCQ9"/>
<dbReference type="InterPro" id="IPR014455">
    <property type="entry name" value="N6_adenine_Mtase_MK1259"/>
</dbReference>
<dbReference type="SUPFAM" id="SSF53335">
    <property type="entry name" value="S-adenosyl-L-methionine-dependent methyltransferases"/>
    <property type="match status" value="1"/>
</dbReference>
<dbReference type="GO" id="GO:0003676">
    <property type="term" value="F:nucleic acid binding"/>
    <property type="evidence" value="ECO:0007669"/>
    <property type="project" value="InterPro"/>
</dbReference>
<reference evidence="2" key="1">
    <citation type="journal article" date="2020" name="mSystems">
        <title>Genome- and Community-Level Interaction Insights into Carbon Utilization and Element Cycling Functions of Hydrothermarchaeota in Hydrothermal Sediment.</title>
        <authorList>
            <person name="Zhou Z."/>
            <person name="Liu Y."/>
            <person name="Xu W."/>
            <person name="Pan J."/>
            <person name="Luo Z.H."/>
            <person name="Li M."/>
        </authorList>
    </citation>
    <scope>NUCLEOTIDE SEQUENCE [LARGE SCALE GENOMIC DNA]</scope>
    <source>
        <strain evidence="2">SpSt-116</strain>
    </source>
</reference>
<proteinExistence type="predicted"/>
<gene>
    <name evidence="2" type="ORF">ENN26_06205</name>
</gene>
<dbReference type="Gene3D" id="3.40.50.150">
    <property type="entry name" value="Vaccinia Virus protein VP39"/>
    <property type="match status" value="2"/>
</dbReference>